<gene>
    <name evidence="2" type="ORF">HDC06896</name>
</gene>
<dbReference type="EMBL" id="BK003868">
    <property type="protein sequence ID" value="DAA02566.1"/>
    <property type="molecule type" value="Genomic_DNA"/>
</dbReference>
<reference evidence="2" key="1">
    <citation type="journal article" date="2003" name="Genome Biol.">
        <title>An integrated gene annotation and transcriptional profiling approach towards the full gene content of the Drosophila genome.</title>
        <authorList>
            <person name="Hild M."/>
            <person name="Beckmann B."/>
            <person name="Haas S.A."/>
            <person name="Koch B."/>
            <person name="Solovyev V."/>
            <person name="Busold C."/>
            <person name="Fellenberg K."/>
            <person name="Boutros M."/>
            <person name="Vingron M."/>
            <person name="Sauer F."/>
            <person name="Hoheisel J.D."/>
            <person name="Paro R."/>
        </authorList>
    </citation>
    <scope>NUCLEOTIDE SEQUENCE</scope>
</reference>
<organism evidence="2">
    <name type="scientific">Drosophila melanogaster</name>
    <name type="common">Fruit fly</name>
    <dbReference type="NCBI Taxonomy" id="7227"/>
    <lineage>
        <taxon>Eukaryota</taxon>
        <taxon>Metazoa</taxon>
        <taxon>Ecdysozoa</taxon>
        <taxon>Arthropoda</taxon>
        <taxon>Hexapoda</taxon>
        <taxon>Insecta</taxon>
        <taxon>Pterygota</taxon>
        <taxon>Neoptera</taxon>
        <taxon>Endopterygota</taxon>
        <taxon>Diptera</taxon>
        <taxon>Brachycera</taxon>
        <taxon>Muscomorpha</taxon>
        <taxon>Ephydroidea</taxon>
        <taxon>Drosophilidae</taxon>
        <taxon>Drosophila</taxon>
        <taxon>Sophophora</taxon>
    </lineage>
</organism>
<dbReference type="AlphaFoldDB" id="Q6IG98"/>
<proteinExistence type="predicted"/>
<feature type="region of interest" description="Disordered" evidence="1">
    <location>
        <begin position="173"/>
        <end position="199"/>
    </location>
</feature>
<evidence type="ECO:0000313" key="2">
    <source>
        <dbReference type="EMBL" id="DAA02566.1"/>
    </source>
</evidence>
<sequence>MSPSSFCALISVSCFVAKTSEPQKSKLFTFSPSVPLTLRYGKSKQHASPSPAATAATTSPRPRVLVSFPGSKCSKSWRTNYQGLVSYLFVNSGQSSPSGRSCSFLATRAASSCWWLKRGNRASGKLTEGEKAVATGECPVRQVGKIIYELGLGQAAKENHGTKVQRATLDQGQWMRTKDDGGGTQGSESGSNHPRIACL</sequence>
<accession>Q6IG98</accession>
<name>Q6IG98_DROME</name>
<protein>
    <submittedName>
        <fullName evidence="2">HDC06896</fullName>
    </submittedName>
</protein>
<evidence type="ECO:0000256" key="1">
    <source>
        <dbReference type="SAM" id="MobiDB-lite"/>
    </source>
</evidence>